<feature type="domain" description="TOG" evidence="7">
    <location>
        <begin position="9"/>
        <end position="254"/>
    </location>
</feature>
<dbReference type="SMART" id="SM01349">
    <property type="entry name" value="TOG"/>
    <property type="match status" value="1"/>
</dbReference>
<feature type="compositionally biased region" description="Basic and acidic residues" evidence="6">
    <location>
        <begin position="782"/>
        <end position="796"/>
    </location>
</feature>
<dbReference type="GO" id="GO:0005819">
    <property type="term" value="C:spindle"/>
    <property type="evidence" value="ECO:0007669"/>
    <property type="project" value="UniProtKB-SubCell"/>
</dbReference>
<comment type="subcellular location">
    <subcellularLocation>
        <location evidence="1">Cytoplasm</location>
        <location evidence="1">Cytoskeleton</location>
        <location evidence="1">Spindle</location>
    </subcellularLocation>
</comment>
<keyword evidence="9" id="KW-1185">Reference proteome</keyword>
<keyword evidence="4" id="KW-0493">Microtubule</keyword>
<proteinExistence type="inferred from homology"/>
<dbReference type="AlphaFoldDB" id="A0A8H7BZM4"/>
<feature type="region of interest" description="Disordered" evidence="6">
    <location>
        <begin position="770"/>
        <end position="796"/>
    </location>
</feature>
<dbReference type="EMBL" id="JABAYA010000003">
    <property type="protein sequence ID" value="KAF7732330.1"/>
    <property type="molecule type" value="Genomic_DNA"/>
</dbReference>
<dbReference type="GO" id="GO:0008017">
    <property type="term" value="F:microtubule binding"/>
    <property type="evidence" value="ECO:0007669"/>
    <property type="project" value="TreeGrafter"/>
</dbReference>
<organism evidence="8 9">
    <name type="scientific">Apophysomyces ossiformis</name>
    <dbReference type="NCBI Taxonomy" id="679940"/>
    <lineage>
        <taxon>Eukaryota</taxon>
        <taxon>Fungi</taxon>
        <taxon>Fungi incertae sedis</taxon>
        <taxon>Mucoromycota</taxon>
        <taxon>Mucoromycotina</taxon>
        <taxon>Mucoromycetes</taxon>
        <taxon>Mucorales</taxon>
        <taxon>Mucorineae</taxon>
        <taxon>Mucoraceae</taxon>
        <taxon>Apophysomyces</taxon>
    </lineage>
</organism>
<dbReference type="InterPro" id="IPR034085">
    <property type="entry name" value="TOG"/>
</dbReference>
<protein>
    <submittedName>
        <fullName evidence="8">Suppressor of tub2 mutation</fullName>
    </submittedName>
</protein>
<evidence type="ECO:0000259" key="7">
    <source>
        <dbReference type="SMART" id="SM01349"/>
    </source>
</evidence>
<dbReference type="Gene3D" id="1.25.10.10">
    <property type="entry name" value="Leucine-rich Repeat Variant"/>
    <property type="match status" value="2"/>
</dbReference>
<dbReference type="Pfam" id="PF12348">
    <property type="entry name" value="CLASP_N"/>
    <property type="match status" value="1"/>
</dbReference>
<reference evidence="8" key="1">
    <citation type="submission" date="2020-01" db="EMBL/GenBank/DDBJ databases">
        <title>Genome Sequencing of Three Apophysomyces-Like Fungal Strains Confirms a Novel Fungal Genus in the Mucoromycota with divergent Burkholderia-like Endosymbiotic Bacteria.</title>
        <authorList>
            <person name="Stajich J.E."/>
            <person name="Macias A.M."/>
            <person name="Carter-House D."/>
            <person name="Lovett B."/>
            <person name="Kasson L.R."/>
            <person name="Berry K."/>
            <person name="Grigoriev I."/>
            <person name="Chang Y."/>
            <person name="Spatafora J."/>
            <person name="Kasson M.T."/>
        </authorList>
    </citation>
    <scope>NUCLEOTIDE SEQUENCE</scope>
    <source>
        <strain evidence="8">NRRL A-21654</strain>
    </source>
</reference>
<evidence type="ECO:0000256" key="3">
    <source>
        <dbReference type="ARBA" id="ARBA00022618"/>
    </source>
</evidence>
<evidence type="ECO:0000256" key="4">
    <source>
        <dbReference type="ARBA" id="ARBA00022701"/>
    </source>
</evidence>
<dbReference type="InterPro" id="IPR011989">
    <property type="entry name" value="ARM-like"/>
</dbReference>
<dbReference type="PANTHER" id="PTHR21567:SF9">
    <property type="entry name" value="CLIP-ASSOCIATING PROTEIN"/>
    <property type="match status" value="1"/>
</dbReference>
<dbReference type="Proteomes" id="UP000605846">
    <property type="component" value="Unassembled WGS sequence"/>
</dbReference>
<evidence type="ECO:0000313" key="8">
    <source>
        <dbReference type="EMBL" id="KAF7732330.1"/>
    </source>
</evidence>
<feature type="compositionally biased region" description="Low complexity" evidence="6">
    <location>
        <begin position="274"/>
        <end position="311"/>
    </location>
</feature>
<feature type="region of interest" description="Disordered" evidence="6">
    <location>
        <begin position="274"/>
        <end position="315"/>
    </location>
</feature>
<dbReference type="SUPFAM" id="SSF48371">
    <property type="entry name" value="ARM repeat"/>
    <property type="match status" value="1"/>
</dbReference>
<keyword evidence="5" id="KW-0498">Mitosis</keyword>
<dbReference type="InterPro" id="IPR024395">
    <property type="entry name" value="CLASP_N_dom"/>
</dbReference>
<evidence type="ECO:0000256" key="2">
    <source>
        <dbReference type="ARBA" id="ARBA00009549"/>
    </source>
</evidence>
<keyword evidence="3" id="KW-0132">Cell division</keyword>
<dbReference type="GO" id="GO:0000278">
    <property type="term" value="P:mitotic cell cycle"/>
    <property type="evidence" value="ECO:0007669"/>
    <property type="project" value="UniProtKB-ARBA"/>
</dbReference>
<dbReference type="GO" id="GO:0000226">
    <property type="term" value="P:microtubule cytoskeleton organization"/>
    <property type="evidence" value="ECO:0007669"/>
    <property type="project" value="UniProtKB-ARBA"/>
</dbReference>
<evidence type="ECO:0000256" key="5">
    <source>
        <dbReference type="ARBA" id="ARBA00022776"/>
    </source>
</evidence>
<dbReference type="PANTHER" id="PTHR21567">
    <property type="entry name" value="CLASP"/>
    <property type="match status" value="1"/>
</dbReference>
<name>A0A8H7BZM4_9FUNG</name>
<evidence type="ECO:0000256" key="1">
    <source>
        <dbReference type="ARBA" id="ARBA00004186"/>
    </source>
</evidence>
<evidence type="ECO:0000256" key="6">
    <source>
        <dbReference type="SAM" id="MobiDB-lite"/>
    </source>
</evidence>
<comment type="similarity">
    <text evidence="2">Belongs to the CLASP family.</text>
</comment>
<dbReference type="GO" id="GO:0051301">
    <property type="term" value="P:cell division"/>
    <property type="evidence" value="ECO:0007669"/>
    <property type="project" value="UniProtKB-KW"/>
</dbReference>
<dbReference type="OrthoDB" id="46159at2759"/>
<comment type="caution">
    <text evidence="8">The sequence shown here is derived from an EMBL/GenBank/DDBJ whole genome shotgun (WGS) entry which is preliminary data.</text>
</comment>
<gene>
    <name evidence="8" type="primary">STU1_2</name>
    <name evidence="8" type="ORF">EC973_005226</name>
</gene>
<evidence type="ECO:0000313" key="9">
    <source>
        <dbReference type="Proteomes" id="UP000605846"/>
    </source>
</evidence>
<dbReference type="InterPro" id="IPR016024">
    <property type="entry name" value="ARM-type_fold"/>
</dbReference>
<keyword evidence="5" id="KW-0131">Cell cycle</keyword>
<sequence>MGGRIPVVEFETAKQLQREFSSTVKALKVKENEANWESRETALLRIRGILRSEYATIWKELVVQGIRDLANGIVGVLQSLRTTLALEALDLIGDIGTYIGTQLDAYTFETFFTSLLRCASLTKKIIATHSMQVMVTFISMTTYYLKMLHHLSAALDEKNNQVRHFATLYLRTIIQTHGPKDGTRAMIERNGSIEHIERFLRKGFFDAAPVVRESCRQTFWLFRKYWPSQAERFSANLDAITQRQLEKSMPSKEEIDNFTINAISDSRLSLARSSRQSLRSSDRTTLSRPSLTPSISTSSSRTTSRIMPSRTFSTTSSIPSELKRTLSFNRSTSKPLTKIRSNIPSPSTSRQKATDTARSMAYRAILRKLQADDVTANCEAIQQLISQLKHSADSILESSTLSSDTLSKVDLLPILVGYLSRTDKDVCLYETLMSWDSLANVFVRLLCFNHYAPTLIINSQRCMEREKNMSAAENHIMHVYATGLKRLKIYLKKSDPLLVKKLLDVMSASNGEESSSSTAITRSILAVEGNRDRLIRGLLEWIDEITCEYVGLANDEEDASLLSEGAEWLKVLDDTEPAFQWFDDNQNLGYCLDTVLSLHHMVDEDSATHEAYNCLIGRLRLVNERVFDTVSGKHGLVIEDLLNSQRTRTSIATSCSSVEKDSQPDELDLADELSKFDNSLGSIRLCDGSPEPVPYEVDMLMITNNEEESTGVTADISKILLGAPQVTTKENDAIFRPQTVNDSSEFQDTCDLYERAQSSSETIIPRTIPGKHKRTTSSVDSGFERSGVHNHSDVEEHMKKRRRITMFHDISIPKSIPDRADLLYNLTLRIKERNDVDDILFRQLQKLSKETRVSEGCNEENQPANLAVWSRSCEDGNSFILLLETLVVFLASLDDDKTGINEQTRVDAIVLIKQLITNQTKLFKQYEPRDKQKAASSSLTYRIVNVLLDNQVDMSNDILAASKDALQAVLSAVSLDFGISIIWSTLDRFMHTEGTSLMPSLPKTRDSSLAFLFSYLGKLAPNTPAETMEEHFRNGTAEILLKGYNHENVSVRTSCVQALVGIHRSLGDDYLKTYLSSLRNDQMSLLQHFIAQTANST</sequence>
<dbReference type="GO" id="GO:0005881">
    <property type="term" value="C:cytoplasmic microtubule"/>
    <property type="evidence" value="ECO:0007669"/>
    <property type="project" value="TreeGrafter"/>
</dbReference>
<accession>A0A8H7BZM4</accession>